<evidence type="ECO:0000313" key="2">
    <source>
        <dbReference type="EMBL" id="AHG91623.1"/>
    </source>
</evidence>
<dbReference type="AlphaFoldDB" id="W0RQ31"/>
<dbReference type="RefSeq" id="WP_025413067.1">
    <property type="nucleotide sequence ID" value="NZ_CP007128.1"/>
</dbReference>
<gene>
    <name evidence="2" type="ORF">J421_4086</name>
</gene>
<keyword evidence="1" id="KW-0812">Transmembrane</keyword>
<protein>
    <recommendedName>
        <fullName evidence="4">Cytochrome c biogenesis protein CcdC</fullName>
    </recommendedName>
</protein>
<dbReference type="EMBL" id="CP007128">
    <property type="protein sequence ID" value="AHG91623.1"/>
    <property type="molecule type" value="Genomic_DNA"/>
</dbReference>
<dbReference type="InParanoid" id="W0RQ31"/>
<feature type="transmembrane region" description="Helical" evidence="1">
    <location>
        <begin position="40"/>
        <end position="59"/>
    </location>
</feature>
<dbReference type="PANTHER" id="PTHR39164">
    <property type="entry name" value="PROTEIN CCDC"/>
    <property type="match status" value="1"/>
</dbReference>
<dbReference type="OrthoDB" id="120091at2"/>
<keyword evidence="1" id="KW-0472">Membrane</keyword>
<feature type="transmembrane region" description="Helical" evidence="1">
    <location>
        <begin position="102"/>
        <end position="120"/>
    </location>
</feature>
<dbReference type="KEGG" id="gba:J421_4086"/>
<dbReference type="PATRIC" id="fig|861299.3.peg.4141"/>
<accession>W0RQ31</accession>
<dbReference type="FunCoup" id="W0RQ31">
    <property type="interactions" value="8"/>
</dbReference>
<organism evidence="2 3">
    <name type="scientific">Gemmatirosa kalamazoonensis</name>
    <dbReference type="NCBI Taxonomy" id="861299"/>
    <lineage>
        <taxon>Bacteria</taxon>
        <taxon>Pseudomonadati</taxon>
        <taxon>Gemmatimonadota</taxon>
        <taxon>Gemmatimonadia</taxon>
        <taxon>Gemmatimonadales</taxon>
        <taxon>Gemmatimonadaceae</taxon>
        <taxon>Gemmatirosa</taxon>
    </lineage>
</organism>
<dbReference type="PANTHER" id="PTHR39164:SF1">
    <property type="entry name" value="PROTEIN CCDC"/>
    <property type="match status" value="1"/>
</dbReference>
<dbReference type="InterPro" id="IPR058247">
    <property type="entry name" value="DUF1453"/>
</dbReference>
<dbReference type="PIRSF" id="PIRSF021441">
    <property type="entry name" value="DUF1453"/>
    <property type="match status" value="1"/>
</dbReference>
<sequence length="170" mass="19016">MQFPRLLLPLFGGVAAVGGAVVILAWRVREQQRPVTARSILIPPLGMSTGFCMFLVPIFRVPWTWALGAFVLGALVLSYPLVHTSRLTRTGDVVMLTRSRAFLAILVGLVVLRLALRGYVEHLVSHTQTAGLFFILAFGMIVRWRVGMYLEYRRLMETRPVPSSPQRSLP</sequence>
<dbReference type="Pfam" id="PF07301">
    <property type="entry name" value="DUF1453"/>
    <property type="match status" value="1"/>
</dbReference>
<feature type="transmembrane region" description="Helical" evidence="1">
    <location>
        <begin position="65"/>
        <end position="82"/>
    </location>
</feature>
<dbReference type="Proteomes" id="UP000019151">
    <property type="component" value="Chromosome"/>
</dbReference>
<keyword evidence="1" id="KW-1133">Transmembrane helix</keyword>
<dbReference type="InterPro" id="IPR031306">
    <property type="entry name" value="CcdC"/>
</dbReference>
<keyword evidence="3" id="KW-1185">Reference proteome</keyword>
<name>W0RQ31_9BACT</name>
<dbReference type="HOGENOM" id="CLU_112887_0_0_0"/>
<feature type="transmembrane region" description="Helical" evidence="1">
    <location>
        <begin position="126"/>
        <end position="146"/>
    </location>
</feature>
<evidence type="ECO:0000313" key="3">
    <source>
        <dbReference type="Proteomes" id="UP000019151"/>
    </source>
</evidence>
<dbReference type="STRING" id="861299.J421_4086"/>
<feature type="transmembrane region" description="Helical" evidence="1">
    <location>
        <begin position="6"/>
        <end position="28"/>
    </location>
</feature>
<evidence type="ECO:0000256" key="1">
    <source>
        <dbReference type="SAM" id="Phobius"/>
    </source>
</evidence>
<dbReference type="eggNOG" id="COG4846">
    <property type="taxonomic scope" value="Bacteria"/>
</dbReference>
<evidence type="ECO:0008006" key="4">
    <source>
        <dbReference type="Google" id="ProtNLM"/>
    </source>
</evidence>
<reference evidence="2 3" key="1">
    <citation type="journal article" date="2014" name="Genome Announc.">
        <title>Genome Sequence and Methylome of Soil Bacterium Gemmatirosa kalamazoonensis KBS708T, a Member of the Rarely Cultivated Gemmatimonadetes Phylum.</title>
        <authorList>
            <person name="Debruyn J.M."/>
            <person name="Radosevich M."/>
            <person name="Wommack K.E."/>
            <person name="Polson S.W."/>
            <person name="Hauser L.J."/>
            <person name="Fawaz M.N."/>
            <person name="Korlach J."/>
            <person name="Tsai Y.C."/>
        </authorList>
    </citation>
    <scope>NUCLEOTIDE SEQUENCE [LARGE SCALE GENOMIC DNA]</scope>
    <source>
        <strain evidence="2 3">KBS708</strain>
    </source>
</reference>
<proteinExistence type="predicted"/>